<evidence type="ECO:0000256" key="1">
    <source>
        <dbReference type="SAM" id="MobiDB-lite"/>
    </source>
</evidence>
<comment type="caution">
    <text evidence="2">The sequence shown here is derived from an EMBL/GenBank/DDBJ whole genome shotgun (WGS) entry which is preliminary data.</text>
</comment>
<reference evidence="2 3" key="1">
    <citation type="journal article" date="2015" name="BMC Genomics">
        <title>The genome of the truffle-parasite Tolypocladium ophioglossoides and the evolution of antifungal peptaibiotics.</title>
        <authorList>
            <person name="Quandt C.A."/>
            <person name="Bushley K.E."/>
            <person name="Spatafora J.W."/>
        </authorList>
    </citation>
    <scope>NUCLEOTIDE SEQUENCE [LARGE SCALE GENOMIC DNA]</scope>
    <source>
        <strain evidence="2 3">CBS 100239</strain>
    </source>
</reference>
<sequence>MTDEERMEIGRSGPPGRGSGKGRVGGESEAGRTPGSPPGSDEPGRIVSDGAAACPGSDACSLAERQDRSVAATRTRPSQPDEHAAVAASPTGETDGHVVQMSNYRAAPSVGDGICRSVGMCIAIRESISVRPRLLSVTSQLALTTGDAAAMHHCCLRRSSTPASPTAPYNTAPHTPHGAATAHRRALQTGATTAPVHTDTVLLQMARPGDIDSRAWVRIERGCGDLPECEER</sequence>
<evidence type="ECO:0000313" key="2">
    <source>
        <dbReference type="EMBL" id="KND93165.1"/>
    </source>
</evidence>
<accession>A0A0L0NHE9</accession>
<name>A0A0L0NHE9_TOLOC</name>
<keyword evidence="3" id="KW-1185">Reference proteome</keyword>
<organism evidence="2 3">
    <name type="scientific">Tolypocladium ophioglossoides (strain CBS 100239)</name>
    <name type="common">Snaketongue truffleclub</name>
    <name type="synonym">Elaphocordyceps ophioglossoides</name>
    <dbReference type="NCBI Taxonomy" id="1163406"/>
    <lineage>
        <taxon>Eukaryota</taxon>
        <taxon>Fungi</taxon>
        <taxon>Dikarya</taxon>
        <taxon>Ascomycota</taxon>
        <taxon>Pezizomycotina</taxon>
        <taxon>Sordariomycetes</taxon>
        <taxon>Hypocreomycetidae</taxon>
        <taxon>Hypocreales</taxon>
        <taxon>Ophiocordycipitaceae</taxon>
        <taxon>Tolypocladium</taxon>
    </lineage>
</organism>
<dbReference type="AlphaFoldDB" id="A0A0L0NHE9"/>
<feature type="region of interest" description="Disordered" evidence="1">
    <location>
        <begin position="1"/>
        <end position="96"/>
    </location>
</feature>
<proteinExistence type="predicted"/>
<dbReference type="Proteomes" id="UP000036947">
    <property type="component" value="Unassembled WGS sequence"/>
</dbReference>
<dbReference type="EMBL" id="LFRF01000004">
    <property type="protein sequence ID" value="KND93165.1"/>
    <property type="molecule type" value="Genomic_DNA"/>
</dbReference>
<protein>
    <submittedName>
        <fullName evidence="2">Uncharacterized protein</fullName>
    </submittedName>
</protein>
<evidence type="ECO:0000313" key="3">
    <source>
        <dbReference type="Proteomes" id="UP000036947"/>
    </source>
</evidence>
<gene>
    <name evidence="2" type="ORF">TOPH_02437</name>
</gene>
<feature type="compositionally biased region" description="Gly residues" evidence="1">
    <location>
        <begin position="13"/>
        <end position="23"/>
    </location>
</feature>